<feature type="transmembrane region" description="Helical" evidence="11">
    <location>
        <begin position="152"/>
        <end position="173"/>
    </location>
</feature>
<dbReference type="InterPro" id="IPR027417">
    <property type="entry name" value="P-loop_NTPase"/>
</dbReference>
<dbReference type="PROSITE" id="PS50893">
    <property type="entry name" value="ABC_TRANSPORTER_2"/>
    <property type="match status" value="1"/>
</dbReference>
<dbReference type="InterPro" id="IPR017871">
    <property type="entry name" value="ABC_transporter-like_CS"/>
</dbReference>
<comment type="similarity">
    <text evidence="2">Belongs to the ABC transporter superfamily. ABCB family. Multidrug resistance exporter (TC 3.A.1.201) subfamily.</text>
</comment>
<feature type="transmembrane region" description="Helical" evidence="11">
    <location>
        <begin position="73"/>
        <end position="92"/>
    </location>
</feature>
<dbReference type="EMBL" id="JOJR01000173">
    <property type="protein sequence ID" value="RCN42972.1"/>
    <property type="molecule type" value="Genomic_DNA"/>
</dbReference>
<keyword evidence="5" id="KW-0677">Repeat</keyword>
<evidence type="ECO:0000256" key="3">
    <source>
        <dbReference type="ARBA" id="ARBA00022448"/>
    </source>
</evidence>
<feature type="domain" description="ABC transporter" evidence="12">
    <location>
        <begin position="247"/>
        <end position="488"/>
    </location>
</feature>
<dbReference type="Pfam" id="PF00005">
    <property type="entry name" value="ABC_tran"/>
    <property type="match status" value="1"/>
</dbReference>
<keyword evidence="15" id="KW-1185">Reference proteome</keyword>
<comment type="subcellular location">
    <subcellularLocation>
        <location evidence="1">Membrane</location>
        <topology evidence="1">Multi-pass membrane protein</topology>
    </subcellularLocation>
</comment>
<reference evidence="14 15" key="1">
    <citation type="submission" date="2014-10" db="EMBL/GenBank/DDBJ databases">
        <title>Draft genome of the hookworm Ancylostoma caninum.</title>
        <authorList>
            <person name="Mitreva M."/>
        </authorList>
    </citation>
    <scope>NUCLEOTIDE SEQUENCE [LARGE SCALE GENOMIC DNA]</scope>
    <source>
        <strain evidence="14 15">Baltimore</strain>
    </source>
</reference>
<dbReference type="InterPro" id="IPR039421">
    <property type="entry name" value="Type_1_exporter"/>
</dbReference>
<protein>
    <submittedName>
        <fullName evidence="14">ABC transporter, ATP-binding protein</fullName>
    </submittedName>
</protein>
<evidence type="ECO:0000259" key="13">
    <source>
        <dbReference type="PROSITE" id="PS50929"/>
    </source>
</evidence>
<evidence type="ECO:0000256" key="9">
    <source>
        <dbReference type="ARBA" id="ARBA00023136"/>
    </source>
</evidence>
<dbReference type="InterPro" id="IPR003439">
    <property type="entry name" value="ABC_transporter-like_ATP-bd"/>
</dbReference>
<sequence>MSVGDSHWEGEDALRIFGLFKWPHVAGVHVVLPLIIFFFKAIDQRLADVVGAVSAMIGGISIAFSYGPEMAPIGVFTAGALITIQTLVAQYLKRRGQKDAIKAEEPSRLATEAIEQHKTVQYLTKEKFFVQKFVQQMSGPHKRSIFRGIIQSLTYSLSVSFVCFNFACAYRYGIWLVQRKICSPYTVFQVIEALNTASMSLIAFATYFPEYVRARLSAALLFQMLREKPKIDSLSPLGKTITLQGSIRFSRLFFSYPVSRRNMVLMGINLKVPAGKTVAFVGPSGCGKSTSIQLIERFYDPVVGKVLFDEEDARELNLKHLRSQISLVGQEPILFNYSIRENIAYGIENPTDEQIEEAARLANAHNFIAKLPSVRTIILPPYKGVLWLDQQGRFKGYNTIVGERGGMLSGGQKQRIAIARAVIRNPKILLLDEATSALDTESEKIVQEALERARKGRTCIVIAHRLASIQNADLIVVLKDGNVEVRQI</sequence>
<accession>A0A368GF27</accession>
<keyword evidence="6" id="KW-0547">Nucleotide-binding</keyword>
<dbReference type="OrthoDB" id="6500128at2759"/>
<dbReference type="SMART" id="SM00382">
    <property type="entry name" value="AAA"/>
    <property type="match status" value="1"/>
</dbReference>
<feature type="domain" description="ABC transmembrane type-1" evidence="13">
    <location>
        <begin position="41"/>
        <end position="213"/>
    </location>
</feature>
<comment type="caution">
    <text evidence="14">The sequence shown here is derived from an EMBL/GenBank/DDBJ whole genome shotgun (WGS) entry which is preliminary data.</text>
</comment>
<evidence type="ECO:0000256" key="2">
    <source>
        <dbReference type="ARBA" id="ARBA00007577"/>
    </source>
</evidence>
<dbReference type="Gene3D" id="1.20.1560.10">
    <property type="entry name" value="ABC transporter type 1, transmembrane domain"/>
    <property type="match status" value="2"/>
</dbReference>
<evidence type="ECO:0000256" key="7">
    <source>
        <dbReference type="ARBA" id="ARBA00022840"/>
    </source>
</evidence>
<dbReference type="GO" id="GO:0005524">
    <property type="term" value="F:ATP binding"/>
    <property type="evidence" value="ECO:0007669"/>
    <property type="project" value="UniProtKB-KW"/>
</dbReference>
<proteinExistence type="inferred from homology"/>
<evidence type="ECO:0000256" key="4">
    <source>
        <dbReference type="ARBA" id="ARBA00022692"/>
    </source>
</evidence>
<dbReference type="InterPro" id="IPR036640">
    <property type="entry name" value="ABC1_TM_sf"/>
</dbReference>
<dbReference type="PROSITE" id="PS00211">
    <property type="entry name" value="ABC_TRANSPORTER_1"/>
    <property type="match status" value="1"/>
</dbReference>
<gene>
    <name evidence="14" type="ORF">ANCCAN_11020</name>
</gene>
<evidence type="ECO:0000256" key="5">
    <source>
        <dbReference type="ARBA" id="ARBA00022737"/>
    </source>
</evidence>
<evidence type="ECO:0000259" key="12">
    <source>
        <dbReference type="PROSITE" id="PS50893"/>
    </source>
</evidence>
<dbReference type="Proteomes" id="UP000252519">
    <property type="component" value="Unassembled WGS sequence"/>
</dbReference>
<evidence type="ECO:0000256" key="6">
    <source>
        <dbReference type="ARBA" id="ARBA00022741"/>
    </source>
</evidence>
<evidence type="ECO:0000256" key="1">
    <source>
        <dbReference type="ARBA" id="ARBA00004141"/>
    </source>
</evidence>
<dbReference type="PANTHER" id="PTHR24221:SF455">
    <property type="entry name" value="MULTIDRUG RESISTANCE PROTEIN PGP-3"/>
    <property type="match status" value="1"/>
</dbReference>
<dbReference type="AlphaFoldDB" id="A0A368GF27"/>
<dbReference type="PANTHER" id="PTHR24221">
    <property type="entry name" value="ATP-BINDING CASSETTE SUB-FAMILY B"/>
    <property type="match status" value="1"/>
</dbReference>
<dbReference type="STRING" id="29170.A0A368GF27"/>
<feature type="transmembrane region" description="Helical" evidence="11">
    <location>
        <begin position="46"/>
        <end position="67"/>
    </location>
</feature>
<evidence type="ECO:0000313" key="14">
    <source>
        <dbReference type="EMBL" id="RCN42972.1"/>
    </source>
</evidence>
<dbReference type="InterPro" id="IPR011527">
    <property type="entry name" value="ABC1_TM_dom"/>
</dbReference>
<name>A0A368GF27_ANCCA</name>
<organism evidence="14 15">
    <name type="scientific">Ancylostoma caninum</name>
    <name type="common">Dog hookworm</name>
    <dbReference type="NCBI Taxonomy" id="29170"/>
    <lineage>
        <taxon>Eukaryota</taxon>
        <taxon>Metazoa</taxon>
        <taxon>Ecdysozoa</taxon>
        <taxon>Nematoda</taxon>
        <taxon>Chromadorea</taxon>
        <taxon>Rhabditida</taxon>
        <taxon>Rhabditina</taxon>
        <taxon>Rhabditomorpha</taxon>
        <taxon>Strongyloidea</taxon>
        <taxon>Ancylostomatidae</taxon>
        <taxon>Ancylostomatinae</taxon>
        <taxon>Ancylostoma</taxon>
    </lineage>
</organism>
<evidence type="ECO:0000256" key="10">
    <source>
        <dbReference type="ARBA" id="ARBA00023180"/>
    </source>
</evidence>
<keyword evidence="10" id="KW-0325">Glycoprotein</keyword>
<dbReference type="PROSITE" id="PS50929">
    <property type="entry name" value="ABC_TM1F"/>
    <property type="match status" value="1"/>
</dbReference>
<dbReference type="FunFam" id="3.40.50.300:FF:000240">
    <property type="entry name" value="ABC transporter B family member 20"/>
    <property type="match status" value="1"/>
</dbReference>
<evidence type="ECO:0000256" key="11">
    <source>
        <dbReference type="SAM" id="Phobius"/>
    </source>
</evidence>
<dbReference type="Gene3D" id="3.40.50.300">
    <property type="entry name" value="P-loop containing nucleotide triphosphate hydrolases"/>
    <property type="match status" value="2"/>
</dbReference>
<keyword evidence="7 14" id="KW-0067">ATP-binding</keyword>
<dbReference type="GO" id="GO:0016020">
    <property type="term" value="C:membrane"/>
    <property type="evidence" value="ECO:0007669"/>
    <property type="project" value="UniProtKB-SubCell"/>
</dbReference>
<dbReference type="CDD" id="cd03249">
    <property type="entry name" value="ABC_MTABC3_MDL1_MDL2"/>
    <property type="match status" value="1"/>
</dbReference>
<dbReference type="Pfam" id="PF00664">
    <property type="entry name" value="ABC_membrane"/>
    <property type="match status" value="1"/>
</dbReference>
<keyword evidence="8 11" id="KW-1133">Transmembrane helix</keyword>
<evidence type="ECO:0000256" key="8">
    <source>
        <dbReference type="ARBA" id="ARBA00022989"/>
    </source>
</evidence>
<dbReference type="SUPFAM" id="SSF90123">
    <property type="entry name" value="ABC transporter transmembrane region"/>
    <property type="match status" value="1"/>
</dbReference>
<dbReference type="GO" id="GO:0140359">
    <property type="term" value="F:ABC-type transporter activity"/>
    <property type="evidence" value="ECO:0007669"/>
    <property type="project" value="InterPro"/>
</dbReference>
<keyword evidence="9 11" id="KW-0472">Membrane</keyword>
<evidence type="ECO:0000313" key="15">
    <source>
        <dbReference type="Proteomes" id="UP000252519"/>
    </source>
</evidence>
<feature type="transmembrane region" description="Helical" evidence="11">
    <location>
        <begin position="20"/>
        <end position="39"/>
    </location>
</feature>
<keyword evidence="4 11" id="KW-0812">Transmembrane</keyword>
<dbReference type="InterPro" id="IPR003593">
    <property type="entry name" value="AAA+_ATPase"/>
</dbReference>
<dbReference type="GO" id="GO:0016887">
    <property type="term" value="F:ATP hydrolysis activity"/>
    <property type="evidence" value="ECO:0007669"/>
    <property type="project" value="InterPro"/>
</dbReference>
<dbReference type="SUPFAM" id="SSF52540">
    <property type="entry name" value="P-loop containing nucleoside triphosphate hydrolases"/>
    <property type="match status" value="1"/>
</dbReference>
<keyword evidence="3" id="KW-0813">Transport</keyword>